<evidence type="ECO:0000256" key="1">
    <source>
        <dbReference type="SAM" id="Phobius"/>
    </source>
</evidence>
<feature type="transmembrane region" description="Helical" evidence="1">
    <location>
        <begin position="39"/>
        <end position="56"/>
    </location>
</feature>
<reference evidence="2 3" key="1">
    <citation type="submission" date="2011-05" db="EMBL/GenBank/DDBJ databases">
        <title>Complete sequence of chromosome 1 of Sphingobium chlorophenolicum L-1.</title>
        <authorList>
            <consortium name="US DOE Joint Genome Institute"/>
            <person name="Lucas S."/>
            <person name="Han J."/>
            <person name="Lapidus A."/>
            <person name="Cheng J.-F."/>
            <person name="Goodwin L."/>
            <person name="Pitluck S."/>
            <person name="Peters L."/>
            <person name="Daligault H."/>
            <person name="Han C."/>
            <person name="Tapia R."/>
            <person name="Land M."/>
            <person name="Hauser L."/>
            <person name="Kyrpides N."/>
            <person name="Ivanova N."/>
            <person name="Pagani I."/>
            <person name="Turner P."/>
            <person name="Copley S."/>
            <person name="Woyke T."/>
        </authorList>
    </citation>
    <scope>NUCLEOTIDE SEQUENCE [LARGE SCALE GENOMIC DNA]</scope>
    <source>
        <strain evidence="2 3">L-1</strain>
    </source>
</reference>
<proteinExistence type="predicted"/>
<name>F6EZT0_SPHCR</name>
<keyword evidence="1" id="KW-0472">Membrane</keyword>
<dbReference type="AlphaFoldDB" id="F6EZT0"/>
<evidence type="ECO:0000313" key="3">
    <source>
        <dbReference type="Proteomes" id="UP000007150"/>
    </source>
</evidence>
<dbReference type="HOGENOM" id="CLU_1004373_0_0_5"/>
<dbReference type="EMBL" id="CP002798">
    <property type="protein sequence ID" value="AEG48441.1"/>
    <property type="molecule type" value="Genomic_DNA"/>
</dbReference>
<gene>
    <name evidence="2" type="ORF">Sphch_0746</name>
</gene>
<accession>F6EZT0</accession>
<dbReference type="Proteomes" id="UP000007150">
    <property type="component" value="Chromosome 1"/>
</dbReference>
<evidence type="ECO:0000313" key="2">
    <source>
        <dbReference type="EMBL" id="AEG48441.1"/>
    </source>
</evidence>
<keyword evidence="1" id="KW-0812">Transmembrane</keyword>
<dbReference type="STRING" id="690566.Sphch_0746"/>
<keyword evidence="1" id="KW-1133">Transmembrane helix</keyword>
<dbReference type="KEGG" id="sch:Sphch_0746"/>
<feature type="transmembrane region" description="Helical" evidence="1">
    <location>
        <begin position="12"/>
        <end position="33"/>
    </location>
</feature>
<organism evidence="2 3">
    <name type="scientific">Sphingobium chlorophenolicum L-1</name>
    <dbReference type="NCBI Taxonomy" id="690566"/>
    <lineage>
        <taxon>Bacteria</taxon>
        <taxon>Pseudomonadati</taxon>
        <taxon>Pseudomonadota</taxon>
        <taxon>Alphaproteobacteria</taxon>
        <taxon>Sphingomonadales</taxon>
        <taxon>Sphingomonadaceae</taxon>
        <taxon>Sphingobium</taxon>
    </lineage>
</organism>
<sequence length="277" mass="31696" precursor="true">MTRLWKYVQNFWERMLFGCVGLVCLGFTFVFLWTGQITSASAVFAMSFFSFFYSNLARFKKFKGLGFEAELWEDKQQEAANLIDRLKSVVTVYTREIVMNNVMRGRWGGAESWQKRWDLLHELEGRHSELGQQIDFSDLKHDVESVFIFDLCSPLASSVRQSIETAKTDAAKSLSARFGSPVTDLDGWNKSHEALRSIVSSEENLFERSRSENVARGILSLAESAQQSLKEGFSIELKLKDGLIDRLKVLEGLIEHRPMNVSSQLINWADDHEAFSR</sequence>
<keyword evidence="3" id="KW-1185">Reference proteome</keyword>
<protein>
    <submittedName>
        <fullName evidence="2">Uncharacterized protein</fullName>
    </submittedName>
</protein>